<evidence type="ECO:0000256" key="1">
    <source>
        <dbReference type="SAM" id="MobiDB-lite"/>
    </source>
</evidence>
<proteinExistence type="predicted"/>
<keyword evidence="3" id="KW-1185">Reference proteome</keyword>
<comment type="caution">
    <text evidence="2">The sequence shown here is derived from an EMBL/GenBank/DDBJ whole genome shotgun (WGS) entry which is preliminary data.</text>
</comment>
<sequence>MGALSDMRPNTRLPTEANRAPSPARSLLDFRMWNRAGRCRWSGGFLRDLPFPPPFHSDASPFSPRFTLIGSQALYISFAQESVNSGNTARRFSVLHVGATGRWSRRSDYSPPTEANRIGFSGGVAPGSSHVRIVSDGFSRGSPVSPSLAFRRSFQIHLEPRKSLHSLTQAIWTVSHVHTAPPQFSPDPTSPQCSRVLRALSCIVAFTRQVSRPLVRPFTPQTPRPLSSRYLPSPSSVLFSDVPRRTRLRPGKPHSANDLYQQTPEPWATAIFIEP</sequence>
<name>A0ABQ9I194_9NEOP</name>
<gene>
    <name evidence="2" type="ORF">PR048_009658</name>
</gene>
<accession>A0ABQ9I194</accession>
<reference evidence="2 3" key="1">
    <citation type="submission" date="2023-02" db="EMBL/GenBank/DDBJ databases">
        <title>LHISI_Scaffold_Assembly.</title>
        <authorList>
            <person name="Stuart O.P."/>
            <person name="Cleave R."/>
            <person name="Magrath M.J.L."/>
            <person name="Mikheyev A.S."/>
        </authorList>
    </citation>
    <scope>NUCLEOTIDE SEQUENCE [LARGE SCALE GENOMIC DNA]</scope>
    <source>
        <strain evidence="2">Daus_M_001</strain>
        <tissue evidence="2">Leg muscle</tissue>
    </source>
</reference>
<evidence type="ECO:0000313" key="2">
    <source>
        <dbReference type="EMBL" id="KAJ8890151.1"/>
    </source>
</evidence>
<feature type="region of interest" description="Disordered" evidence="1">
    <location>
        <begin position="1"/>
        <end position="21"/>
    </location>
</feature>
<dbReference type="EMBL" id="JARBHB010000003">
    <property type="protein sequence ID" value="KAJ8890151.1"/>
    <property type="molecule type" value="Genomic_DNA"/>
</dbReference>
<evidence type="ECO:0000313" key="3">
    <source>
        <dbReference type="Proteomes" id="UP001159363"/>
    </source>
</evidence>
<organism evidence="2 3">
    <name type="scientific">Dryococelus australis</name>
    <dbReference type="NCBI Taxonomy" id="614101"/>
    <lineage>
        <taxon>Eukaryota</taxon>
        <taxon>Metazoa</taxon>
        <taxon>Ecdysozoa</taxon>
        <taxon>Arthropoda</taxon>
        <taxon>Hexapoda</taxon>
        <taxon>Insecta</taxon>
        <taxon>Pterygota</taxon>
        <taxon>Neoptera</taxon>
        <taxon>Polyneoptera</taxon>
        <taxon>Phasmatodea</taxon>
        <taxon>Verophasmatodea</taxon>
        <taxon>Anareolatae</taxon>
        <taxon>Phasmatidae</taxon>
        <taxon>Eurycanthinae</taxon>
        <taxon>Dryococelus</taxon>
    </lineage>
</organism>
<dbReference type="Proteomes" id="UP001159363">
    <property type="component" value="Chromosome 3"/>
</dbReference>
<protein>
    <submittedName>
        <fullName evidence="2">Uncharacterized protein</fullName>
    </submittedName>
</protein>